<evidence type="ECO:0000313" key="6">
    <source>
        <dbReference type="EMBL" id="QPM92270.1"/>
    </source>
</evidence>
<dbReference type="Gene3D" id="3.10.105.10">
    <property type="entry name" value="Dipeptide-binding Protein, Domain 3"/>
    <property type="match status" value="1"/>
</dbReference>
<dbReference type="InterPro" id="IPR030678">
    <property type="entry name" value="Peptide/Ni-bd"/>
</dbReference>
<evidence type="ECO:0000256" key="4">
    <source>
        <dbReference type="ARBA" id="ARBA00022729"/>
    </source>
</evidence>
<gene>
    <name evidence="6" type="primary">hbpA_5</name>
    <name evidence="6" type="ORF">PSAL_035340</name>
</gene>
<dbReference type="OrthoDB" id="9803988at2"/>
<evidence type="ECO:0000259" key="5">
    <source>
        <dbReference type="Pfam" id="PF00496"/>
    </source>
</evidence>
<evidence type="ECO:0000256" key="2">
    <source>
        <dbReference type="ARBA" id="ARBA00005695"/>
    </source>
</evidence>
<dbReference type="GO" id="GO:0030288">
    <property type="term" value="C:outer membrane-bounded periplasmic space"/>
    <property type="evidence" value="ECO:0007669"/>
    <property type="project" value="UniProtKB-ARBA"/>
</dbReference>
<dbReference type="GO" id="GO:0015833">
    <property type="term" value="P:peptide transport"/>
    <property type="evidence" value="ECO:0007669"/>
    <property type="project" value="TreeGrafter"/>
</dbReference>
<protein>
    <submittedName>
        <fullName evidence="6">Heme-binding protein A</fullName>
    </submittedName>
</protein>
<keyword evidence="6" id="KW-0614">Plasmid</keyword>
<dbReference type="AlphaFoldDB" id="A0A418SCN8"/>
<feature type="domain" description="Solute-binding protein family 5" evidence="5">
    <location>
        <begin position="74"/>
        <end position="425"/>
    </location>
</feature>
<dbReference type="Pfam" id="PF00496">
    <property type="entry name" value="SBP_bac_5"/>
    <property type="match status" value="1"/>
</dbReference>
<organism evidence="6 7">
    <name type="scientific">Pseudooceanicola algae</name>
    <dbReference type="NCBI Taxonomy" id="1537215"/>
    <lineage>
        <taxon>Bacteria</taxon>
        <taxon>Pseudomonadati</taxon>
        <taxon>Pseudomonadota</taxon>
        <taxon>Alphaproteobacteria</taxon>
        <taxon>Rhodobacterales</taxon>
        <taxon>Paracoccaceae</taxon>
        <taxon>Pseudooceanicola</taxon>
    </lineage>
</organism>
<dbReference type="InterPro" id="IPR000914">
    <property type="entry name" value="SBP_5_dom"/>
</dbReference>
<evidence type="ECO:0000256" key="3">
    <source>
        <dbReference type="ARBA" id="ARBA00022448"/>
    </source>
</evidence>
<dbReference type="Proteomes" id="UP000283786">
    <property type="component" value="Plasmid p202"/>
</dbReference>
<dbReference type="EMBL" id="CP060437">
    <property type="protein sequence ID" value="QPM92270.1"/>
    <property type="molecule type" value="Genomic_DNA"/>
</dbReference>
<proteinExistence type="inferred from homology"/>
<dbReference type="PANTHER" id="PTHR30290:SF9">
    <property type="entry name" value="OLIGOPEPTIDE-BINDING PROTEIN APPA"/>
    <property type="match status" value="1"/>
</dbReference>
<evidence type="ECO:0000256" key="1">
    <source>
        <dbReference type="ARBA" id="ARBA00004418"/>
    </source>
</evidence>
<name>A0A418SCN8_9RHOB</name>
<geneLocation type="plasmid" evidence="6 7">
    <name>p202</name>
</geneLocation>
<keyword evidence="7" id="KW-1185">Reference proteome</keyword>
<dbReference type="GO" id="GO:0043190">
    <property type="term" value="C:ATP-binding cassette (ABC) transporter complex"/>
    <property type="evidence" value="ECO:0007669"/>
    <property type="project" value="InterPro"/>
</dbReference>
<comment type="similarity">
    <text evidence="2">Belongs to the bacterial solute-binding protein 5 family.</text>
</comment>
<dbReference type="SUPFAM" id="SSF53850">
    <property type="entry name" value="Periplasmic binding protein-like II"/>
    <property type="match status" value="1"/>
</dbReference>
<dbReference type="RefSeq" id="WP_119840385.1">
    <property type="nucleotide sequence ID" value="NZ_CP060437.1"/>
</dbReference>
<accession>A0A418SCN8</accession>
<evidence type="ECO:0000313" key="7">
    <source>
        <dbReference type="Proteomes" id="UP000283786"/>
    </source>
</evidence>
<keyword evidence="4" id="KW-0732">Signal</keyword>
<dbReference type="GO" id="GO:1904680">
    <property type="term" value="F:peptide transmembrane transporter activity"/>
    <property type="evidence" value="ECO:0007669"/>
    <property type="project" value="TreeGrafter"/>
</dbReference>
<sequence>MTFFHKVALAGATALPLCLTSPAYAGPDDNSLIWSTDREISLPFVWWDTVTEMGAMMYHIYDTLVYRNPETMAYEPLLASSWEWIDDTTLEFKLREGVTFHDGSDFNADDVVKSYSMLLDPETGVRNESFVSWMNEVVKVDDYTVRMNLAAPFPAALEFLAGTRMAIPSAEVWDDLPVKPDGTTDFAQMPSIGTGPYKMESFTPGEGMTLTRNADYFDGPKGLPEIETIEFRTIPDQETRVAELMVGGLDWITDLPSDMIEQLGAMPGVDVMSGPDMRIAYLVLDRTGRSEGTPVADVKVRKAIAHAIDREAIAKQIVGPAAEVVNAACYPTQVGCTDDIPHYDYDPELAKQLLAEAGYGDGISVEMGAYRERPHAEAVMGYLAEAGIDTKLTYLQWSGLRERLTKGDIDMAIRTWASSGLNDISAIASVQLSGAPDDICQSPEIQAALAKGDTTVDPEARAAAYKDALTMVADEVCWIPLFSYSKSYGVNEALDFFPTADGFPLFFLASWKD</sequence>
<dbReference type="InterPro" id="IPR039424">
    <property type="entry name" value="SBP_5"/>
</dbReference>
<comment type="subcellular location">
    <subcellularLocation>
        <location evidence="1">Periplasm</location>
    </subcellularLocation>
</comment>
<dbReference type="Gene3D" id="3.40.190.10">
    <property type="entry name" value="Periplasmic binding protein-like II"/>
    <property type="match status" value="1"/>
</dbReference>
<dbReference type="CDD" id="cd08515">
    <property type="entry name" value="PBP2_NikA_DppA_OppA_like_10"/>
    <property type="match status" value="1"/>
</dbReference>
<dbReference type="PIRSF" id="PIRSF002741">
    <property type="entry name" value="MppA"/>
    <property type="match status" value="1"/>
</dbReference>
<dbReference type="PANTHER" id="PTHR30290">
    <property type="entry name" value="PERIPLASMIC BINDING COMPONENT OF ABC TRANSPORTER"/>
    <property type="match status" value="1"/>
</dbReference>
<dbReference type="KEGG" id="palw:PSAL_035340"/>
<reference evidence="6 7" key="1">
    <citation type="submission" date="2020-08" db="EMBL/GenBank/DDBJ databases">
        <title>Genome sequence of Rhodobacteraceae bacterium Lw-13e.</title>
        <authorList>
            <person name="Poehlein A."/>
            <person name="Wolter L."/>
            <person name="Daniel R."/>
            <person name="Brinkhoff T."/>
        </authorList>
    </citation>
    <scope>NUCLEOTIDE SEQUENCE [LARGE SCALE GENOMIC DNA]</scope>
    <source>
        <strain evidence="6 7">Lw-13e</strain>
        <plasmid evidence="6 7">p202</plasmid>
    </source>
</reference>
<keyword evidence="3" id="KW-0813">Transport</keyword>